<comment type="similarity">
    <text evidence="1 6">Belongs to the methyltransferase superfamily. RsmH family.</text>
</comment>
<dbReference type="InterPro" id="IPR029063">
    <property type="entry name" value="SAM-dependent_MTases_sf"/>
</dbReference>
<gene>
    <name evidence="6" type="primary">rsmH</name>
    <name evidence="8" type="ORF">GGR27_000770</name>
</gene>
<feature type="binding site" evidence="6">
    <location>
        <begin position="34"/>
        <end position="36"/>
    </location>
    <ligand>
        <name>S-adenosyl-L-methionine</name>
        <dbReference type="ChEBI" id="CHEBI:59789"/>
    </ligand>
</feature>
<dbReference type="RefSeq" id="WP_168036049.1">
    <property type="nucleotide sequence ID" value="NZ_JAATJH010000001.1"/>
</dbReference>
<dbReference type="Pfam" id="PF01795">
    <property type="entry name" value="Methyltransf_5"/>
    <property type="match status" value="1"/>
</dbReference>
<evidence type="ECO:0000256" key="4">
    <source>
        <dbReference type="ARBA" id="ARBA00022679"/>
    </source>
</evidence>
<dbReference type="Gene3D" id="3.40.50.150">
    <property type="entry name" value="Vaccinia Virus protein VP39"/>
    <property type="match status" value="1"/>
</dbReference>
<accession>A0ABX0X8M0</accession>
<evidence type="ECO:0000313" key="8">
    <source>
        <dbReference type="EMBL" id="NJC25289.1"/>
    </source>
</evidence>
<feature type="binding site" evidence="6">
    <location>
        <position position="105"/>
    </location>
    <ligand>
        <name>S-adenosyl-L-methionine</name>
        <dbReference type="ChEBI" id="CHEBI:59789"/>
    </ligand>
</feature>
<comment type="caution">
    <text evidence="8">The sequence shown here is derived from an EMBL/GenBank/DDBJ whole genome shotgun (WGS) entry which is preliminary data.</text>
</comment>
<dbReference type="SUPFAM" id="SSF81799">
    <property type="entry name" value="Putative methyltransferase TM0872, insert domain"/>
    <property type="match status" value="1"/>
</dbReference>
<evidence type="ECO:0000256" key="1">
    <source>
        <dbReference type="ARBA" id="ARBA00010396"/>
    </source>
</evidence>
<keyword evidence="3 6" id="KW-0489">Methyltransferase</keyword>
<organism evidence="8 9">
    <name type="scientific">Neolewinella antarctica</name>
    <dbReference type="NCBI Taxonomy" id="442734"/>
    <lineage>
        <taxon>Bacteria</taxon>
        <taxon>Pseudomonadati</taxon>
        <taxon>Bacteroidota</taxon>
        <taxon>Saprospiria</taxon>
        <taxon>Saprospirales</taxon>
        <taxon>Lewinellaceae</taxon>
        <taxon>Neolewinella</taxon>
    </lineage>
</organism>
<dbReference type="Gene3D" id="1.10.150.170">
    <property type="entry name" value="Putative methyltransferase TM0872, insert domain"/>
    <property type="match status" value="1"/>
</dbReference>
<sequence>MSAEYHVPVLAHECVEALNLRPGGVYVDVTFGGGGHSRLILEHAKDMDLKLFGFDQDEEARANALPDDRFTFVAANFRHLRNHLRLYGITQIDGLLADLGVSSHQFNQAERGFSYRFNADLDMRMGKTADRTAADIVNNYEADDLQKVLGEYGEVRNARTLAQAIAEARERQPIVSIQDFLDVCDPLVRGTRPRYLAQVFQALRIEVNDEIGALTDLLATATDLLIPQHGRLVVISYHSLEDRITKNFLKTGNAKGEMIKDFYGNIDRPYKILTKKPVLPPADELQRNSRARSAKMRVGERAASTK</sequence>
<protein>
    <recommendedName>
        <fullName evidence="6">Ribosomal RNA small subunit methyltransferase H</fullName>
        <ecNumber evidence="6">2.1.1.199</ecNumber>
    </recommendedName>
    <alternativeName>
        <fullName evidence="6">16S rRNA m(4)C1402 methyltransferase</fullName>
    </alternativeName>
    <alternativeName>
        <fullName evidence="6">rRNA (cytosine-N(4)-)-methyltransferase RsmH</fullName>
    </alternativeName>
</protein>
<dbReference type="Proteomes" id="UP000770785">
    <property type="component" value="Unassembled WGS sequence"/>
</dbReference>
<dbReference type="PANTHER" id="PTHR11265">
    <property type="entry name" value="S-ADENOSYL-METHYLTRANSFERASE MRAW"/>
    <property type="match status" value="1"/>
</dbReference>
<reference evidence="8 9" key="1">
    <citation type="submission" date="2020-03" db="EMBL/GenBank/DDBJ databases">
        <title>Genomic Encyclopedia of Type Strains, Phase IV (KMG-IV): sequencing the most valuable type-strain genomes for metagenomic binning, comparative biology and taxonomic classification.</title>
        <authorList>
            <person name="Goeker M."/>
        </authorList>
    </citation>
    <scope>NUCLEOTIDE SEQUENCE [LARGE SCALE GENOMIC DNA]</scope>
    <source>
        <strain evidence="8 9">DSM 105096</strain>
    </source>
</reference>
<evidence type="ECO:0000256" key="6">
    <source>
        <dbReference type="HAMAP-Rule" id="MF_01007"/>
    </source>
</evidence>
<feature type="binding site" evidence="6">
    <location>
        <position position="55"/>
    </location>
    <ligand>
        <name>S-adenosyl-L-methionine</name>
        <dbReference type="ChEBI" id="CHEBI:59789"/>
    </ligand>
</feature>
<dbReference type="InterPro" id="IPR023397">
    <property type="entry name" value="SAM-dep_MeTrfase_MraW_recog"/>
</dbReference>
<feature type="binding site" evidence="6">
    <location>
        <position position="77"/>
    </location>
    <ligand>
        <name>S-adenosyl-L-methionine</name>
        <dbReference type="ChEBI" id="CHEBI:59789"/>
    </ligand>
</feature>
<evidence type="ECO:0000313" key="9">
    <source>
        <dbReference type="Proteomes" id="UP000770785"/>
    </source>
</evidence>
<keyword evidence="4 6" id="KW-0808">Transferase</keyword>
<dbReference type="EC" id="2.1.1.199" evidence="6"/>
<dbReference type="NCBIfam" id="TIGR00006">
    <property type="entry name" value="16S rRNA (cytosine(1402)-N(4))-methyltransferase RsmH"/>
    <property type="match status" value="1"/>
</dbReference>
<keyword evidence="2 6" id="KW-0698">rRNA processing</keyword>
<dbReference type="EMBL" id="JAATJH010000001">
    <property type="protein sequence ID" value="NJC25289.1"/>
    <property type="molecule type" value="Genomic_DNA"/>
</dbReference>
<comment type="catalytic activity">
    <reaction evidence="6">
        <text>cytidine(1402) in 16S rRNA + S-adenosyl-L-methionine = N(4)-methylcytidine(1402) in 16S rRNA + S-adenosyl-L-homocysteine + H(+)</text>
        <dbReference type="Rhea" id="RHEA:42928"/>
        <dbReference type="Rhea" id="RHEA-COMP:10286"/>
        <dbReference type="Rhea" id="RHEA-COMP:10287"/>
        <dbReference type="ChEBI" id="CHEBI:15378"/>
        <dbReference type="ChEBI" id="CHEBI:57856"/>
        <dbReference type="ChEBI" id="CHEBI:59789"/>
        <dbReference type="ChEBI" id="CHEBI:74506"/>
        <dbReference type="ChEBI" id="CHEBI:82748"/>
        <dbReference type="EC" id="2.1.1.199"/>
    </reaction>
</comment>
<evidence type="ECO:0000256" key="3">
    <source>
        <dbReference type="ARBA" id="ARBA00022603"/>
    </source>
</evidence>
<evidence type="ECO:0000256" key="7">
    <source>
        <dbReference type="SAM" id="MobiDB-lite"/>
    </source>
</evidence>
<dbReference type="GO" id="GO:0008168">
    <property type="term" value="F:methyltransferase activity"/>
    <property type="evidence" value="ECO:0007669"/>
    <property type="project" value="UniProtKB-KW"/>
</dbReference>
<dbReference type="GO" id="GO:0032259">
    <property type="term" value="P:methylation"/>
    <property type="evidence" value="ECO:0007669"/>
    <property type="project" value="UniProtKB-KW"/>
</dbReference>
<evidence type="ECO:0000256" key="5">
    <source>
        <dbReference type="ARBA" id="ARBA00022691"/>
    </source>
</evidence>
<dbReference type="HAMAP" id="MF_01007">
    <property type="entry name" value="16SrRNA_methyltr_H"/>
    <property type="match status" value="1"/>
</dbReference>
<name>A0ABX0X8M0_9BACT</name>
<evidence type="ECO:0000256" key="2">
    <source>
        <dbReference type="ARBA" id="ARBA00022552"/>
    </source>
</evidence>
<keyword evidence="6" id="KW-0963">Cytoplasm</keyword>
<comment type="function">
    <text evidence="6">Specifically methylates the N4 position of cytidine in position 1402 (C1402) of 16S rRNA.</text>
</comment>
<keyword evidence="9" id="KW-1185">Reference proteome</keyword>
<keyword evidence="5 6" id="KW-0949">S-adenosyl-L-methionine</keyword>
<dbReference type="PIRSF" id="PIRSF004486">
    <property type="entry name" value="MraW"/>
    <property type="match status" value="1"/>
</dbReference>
<proteinExistence type="inferred from homology"/>
<dbReference type="InterPro" id="IPR002903">
    <property type="entry name" value="RsmH"/>
</dbReference>
<dbReference type="PANTHER" id="PTHR11265:SF0">
    <property type="entry name" value="12S RRNA N4-METHYLCYTIDINE METHYLTRANSFERASE"/>
    <property type="match status" value="1"/>
</dbReference>
<feature type="region of interest" description="Disordered" evidence="7">
    <location>
        <begin position="283"/>
        <end position="306"/>
    </location>
</feature>
<comment type="subcellular location">
    <subcellularLocation>
        <location evidence="6">Cytoplasm</location>
    </subcellularLocation>
</comment>
<dbReference type="SUPFAM" id="SSF53335">
    <property type="entry name" value="S-adenosyl-L-methionine-dependent methyltransferases"/>
    <property type="match status" value="1"/>
</dbReference>
<feature type="binding site" evidence="6">
    <location>
        <position position="98"/>
    </location>
    <ligand>
        <name>S-adenosyl-L-methionine</name>
        <dbReference type="ChEBI" id="CHEBI:59789"/>
    </ligand>
</feature>